<proteinExistence type="predicted"/>
<evidence type="ECO:0000313" key="3">
    <source>
        <dbReference type="Proteomes" id="UP001159405"/>
    </source>
</evidence>
<accession>A0ABN8N9S2</accession>
<feature type="region of interest" description="Disordered" evidence="1">
    <location>
        <begin position="1"/>
        <end position="41"/>
    </location>
</feature>
<evidence type="ECO:0000313" key="2">
    <source>
        <dbReference type="EMBL" id="CAH3046235.1"/>
    </source>
</evidence>
<dbReference type="EMBL" id="CALNXK010000014">
    <property type="protein sequence ID" value="CAH3046235.1"/>
    <property type="molecule type" value="Genomic_DNA"/>
</dbReference>
<keyword evidence="3" id="KW-1185">Reference proteome</keyword>
<organism evidence="2 3">
    <name type="scientific">Porites lobata</name>
    <dbReference type="NCBI Taxonomy" id="104759"/>
    <lineage>
        <taxon>Eukaryota</taxon>
        <taxon>Metazoa</taxon>
        <taxon>Cnidaria</taxon>
        <taxon>Anthozoa</taxon>
        <taxon>Hexacorallia</taxon>
        <taxon>Scleractinia</taxon>
        <taxon>Fungiina</taxon>
        <taxon>Poritidae</taxon>
        <taxon>Porites</taxon>
    </lineage>
</organism>
<evidence type="ECO:0000256" key="1">
    <source>
        <dbReference type="SAM" id="MobiDB-lite"/>
    </source>
</evidence>
<reference evidence="2 3" key="1">
    <citation type="submission" date="2022-05" db="EMBL/GenBank/DDBJ databases">
        <authorList>
            <consortium name="Genoscope - CEA"/>
            <person name="William W."/>
        </authorList>
    </citation>
    <scope>NUCLEOTIDE SEQUENCE [LARGE SCALE GENOMIC DNA]</scope>
</reference>
<name>A0ABN8N9S2_9CNID</name>
<dbReference type="Proteomes" id="UP001159405">
    <property type="component" value="Unassembled WGS sequence"/>
</dbReference>
<sequence length="113" mass="12369">MAPGKTHVKDSKKSKQFQVKKGNISGIKKAKTSNAPKKKLKERTWQQIEEINKNFTDVLHTTLIKDSSQAANPKCASAGKEACSQITERASITAVSDVSQDELTKTVENIANL</sequence>
<protein>
    <submittedName>
        <fullName evidence="2">Uncharacterized protein</fullName>
    </submittedName>
</protein>
<gene>
    <name evidence="2" type="ORF">PLOB_00008447</name>
</gene>
<feature type="compositionally biased region" description="Basic residues" evidence="1">
    <location>
        <begin position="28"/>
        <end position="41"/>
    </location>
</feature>
<comment type="caution">
    <text evidence="2">The sequence shown here is derived from an EMBL/GenBank/DDBJ whole genome shotgun (WGS) entry which is preliminary data.</text>
</comment>